<gene>
    <name evidence="2" type="ORF">E3N88_17784</name>
</gene>
<dbReference type="GO" id="GO:0005634">
    <property type="term" value="C:nucleus"/>
    <property type="evidence" value="ECO:0007669"/>
    <property type="project" value="TreeGrafter"/>
</dbReference>
<sequence length="214" mass="23216">MTSFNNLATIDPWIFKPTAGDSWYSDAFAGDTELAITKALQQTFFNQSQLNHPISPSFLANQSDYCSTTASTVTGSDSETLGSKRRETKLGVSIGNRKRKSRASKRSVTTFIQADPANFRQMVQEVTGVKLPASTVVKPEPIRQPFVNRLQGLLPTLDTSDYLLQLQGGNRQQIPASNGFSDAPAMSQVAVNGGGVVDLYSLCSYPTLESSINL</sequence>
<proteinExistence type="predicted"/>
<accession>A0A5N6NVJ6</accession>
<protein>
    <recommendedName>
        <fullName evidence="1">VQ domain-containing protein</fullName>
    </recommendedName>
</protein>
<dbReference type="PANTHER" id="PTHR33179:SF9">
    <property type="entry name" value="OS01G0278000 PROTEIN"/>
    <property type="match status" value="1"/>
</dbReference>
<evidence type="ECO:0000259" key="1">
    <source>
        <dbReference type="Pfam" id="PF05678"/>
    </source>
</evidence>
<evidence type="ECO:0000313" key="3">
    <source>
        <dbReference type="Proteomes" id="UP000326396"/>
    </source>
</evidence>
<dbReference type="AlphaFoldDB" id="A0A5N6NVJ6"/>
<feature type="domain" description="VQ" evidence="1">
    <location>
        <begin position="106"/>
        <end position="128"/>
    </location>
</feature>
<name>A0A5N6NVJ6_9ASTR</name>
<dbReference type="Pfam" id="PF05678">
    <property type="entry name" value="VQ"/>
    <property type="match status" value="1"/>
</dbReference>
<dbReference type="GO" id="GO:0006970">
    <property type="term" value="P:response to osmotic stress"/>
    <property type="evidence" value="ECO:0007669"/>
    <property type="project" value="TreeGrafter"/>
</dbReference>
<dbReference type="GO" id="GO:0005516">
    <property type="term" value="F:calmodulin binding"/>
    <property type="evidence" value="ECO:0007669"/>
    <property type="project" value="TreeGrafter"/>
</dbReference>
<organism evidence="2 3">
    <name type="scientific">Mikania micrantha</name>
    <name type="common">bitter vine</name>
    <dbReference type="NCBI Taxonomy" id="192012"/>
    <lineage>
        <taxon>Eukaryota</taxon>
        <taxon>Viridiplantae</taxon>
        <taxon>Streptophyta</taxon>
        <taxon>Embryophyta</taxon>
        <taxon>Tracheophyta</taxon>
        <taxon>Spermatophyta</taxon>
        <taxon>Magnoliopsida</taxon>
        <taxon>eudicotyledons</taxon>
        <taxon>Gunneridae</taxon>
        <taxon>Pentapetalae</taxon>
        <taxon>asterids</taxon>
        <taxon>campanulids</taxon>
        <taxon>Asterales</taxon>
        <taxon>Asteraceae</taxon>
        <taxon>Asteroideae</taxon>
        <taxon>Heliantheae alliance</taxon>
        <taxon>Eupatorieae</taxon>
        <taxon>Mikania</taxon>
    </lineage>
</organism>
<dbReference type="InterPro" id="IPR039609">
    <property type="entry name" value="VQ_15/22"/>
</dbReference>
<dbReference type="PANTHER" id="PTHR33179">
    <property type="entry name" value="VQ MOTIF-CONTAINING PROTEIN"/>
    <property type="match status" value="1"/>
</dbReference>
<dbReference type="EMBL" id="SZYD01000009">
    <property type="protein sequence ID" value="KAD5317838.1"/>
    <property type="molecule type" value="Genomic_DNA"/>
</dbReference>
<comment type="caution">
    <text evidence="2">The sequence shown here is derived from an EMBL/GenBank/DDBJ whole genome shotgun (WGS) entry which is preliminary data.</text>
</comment>
<dbReference type="Proteomes" id="UP000326396">
    <property type="component" value="Linkage Group LG17"/>
</dbReference>
<reference evidence="2 3" key="1">
    <citation type="submission" date="2019-05" db="EMBL/GenBank/DDBJ databases">
        <title>Mikania micrantha, genome provides insights into the molecular mechanism of rapid growth.</title>
        <authorList>
            <person name="Liu B."/>
        </authorList>
    </citation>
    <scope>NUCLEOTIDE SEQUENCE [LARGE SCALE GENOMIC DNA]</scope>
    <source>
        <strain evidence="2">NLD-2019</strain>
        <tissue evidence="2">Leaf</tissue>
    </source>
</reference>
<dbReference type="OrthoDB" id="780868at2759"/>
<evidence type="ECO:0000313" key="2">
    <source>
        <dbReference type="EMBL" id="KAD5317838.1"/>
    </source>
</evidence>
<keyword evidence="3" id="KW-1185">Reference proteome</keyword>
<dbReference type="InterPro" id="IPR008889">
    <property type="entry name" value="VQ"/>
</dbReference>